<keyword evidence="6 17" id="KW-0732">Signal</keyword>
<dbReference type="Gene3D" id="3.30.200.20">
    <property type="entry name" value="Phosphorylase Kinase, domain 1"/>
    <property type="match status" value="1"/>
</dbReference>
<evidence type="ECO:0000256" key="3">
    <source>
        <dbReference type="ARBA" id="ARBA00022527"/>
    </source>
</evidence>
<evidence type="ECO:0000256" key="4">
    <source>
        <dbReference type="ARBA" id="ARBA00022679"/>
    </source>
</evidence>
<dbReference type="Pfam" id="PF14380">
    <property type="entry name" value="WAK_assoc"/>
    <property type="match status" value="1"/>
</dbReference>
<comment type="catalytic activity">
    <reaction evidence="13">
        <text>L-threonyl-[protein] + ATP = O-phospho-L-threonyl-[protein] + ADP + H(+)</text>
        <dbReference type="Rhea" id="RHEA:46608"/>
        <dbReference type="Rhea" id="RHEA-COMP:11060"/>
        <dbReference type="Rhea" id="RHEA-COMP:11605"/>
        <dbReference type="ChEBI" id="CHEBI:15378"/>
        <dbReference type="ChEBI" id="CHEBI:30013"/>
        <dbReference type="ChEBI" id="CHEBI:30616"/>
        <dbReference type="ChEBI" id="CHEBI:61977"/>
        <dbReference type="ChEBI" id="CHEBI:456216"/>
        <dbReference type="EC" id="2.7.11.1"/>
    </reaction>
</comment>
<comment type="subcellular location">
    <subcellularLocation>
        <location evidence="1">Membrane</location>
        <topology evidence="1">Single-pass type I membrane protein</topology>
    </subcellularLocation>
</comment>
<evidence type="ECO:0000313" key="19">
    <source>
        <dbReference type="Proteomes" id="UP000813463"/>
    </source>
</evidence>
<protein>
    <recommendedName>
        <fullName evidence="2">non-specific serine/threonine protein kinase</fullName>
        <ecNumber evidence="2">2.7.11.1</ecNumber>
    </recommendedName>
</protein>
<sequence>MKKVSFLCKSTLFSLTLLLEVHLLFCLTENHFGDCVTKKCGNVGIRYPFYLQNEQTSYCGYPGFEVYCRNDGLVLFNISRDTYVIRNISYEREQFQVVNSALTGGNGCLDSMKNLTFESNLINYASNHDDMFVFPNCSGMVEGEYRENRVKCGGIAVYRNDSRLDYLTKNCNGVAIAVPYNDEGSSRGGRIIDTLGKGFILNWTAYYCTDCVQTGGRCGFDAKKVQFNCYCPDRTHSLYCVVQPLLNNKNKSGVILFPVATLGGAMILIAFVIIICAKKRPRNRKFSLLWTKGTMMNQNVEAFLKSYGSLAPKRYTYAEIRRMTNNFGEKLGEGGFGAVYKGKLPDNSRFIAVKKLKKMKGNGDDFINEVVSMGRTNHVNVVTLLGFYFEGNCSENKRALIFEFFPNGSLEKFIFTAETDHHSLTSETLFSIAVGIAKGLDYLHRGCNTRILHFDIKPHNILLDEELRPKISDFGMARLYPPNPKESLISMSGARGTIGYIAPEVFCRNFGGVSHKSDVYSYGMMVLDMVCGRNSIVSEAQGSSEVYFPEWIYSQLEVEDELQNDIEVHGKDDEEKEIRRKMILVGLWCIQSYPSNRPPMNRVLEMLEGPLESLQVPPKPHISSPPTSAFDFSTHLCFAQIKI</sequence>
<evidence type="ECO:0000256" key="9">
    <source>
        <dbReference type="ARBA" id="ARBA00022840"/>
    </source>
</evidence>
<evidence type="ECO:0000256" key="12">
    <source>
        <dbReference type="ARBA" id="ARBA00023180"/>
    </source>
</evidence>
<evidence type="ECO:0000256" key="17">
    <source>
        <dbReference type="SAM" id="SignalP"/>
    </source>
</evidence>
<evidence type="ECO:0000256" key="6">
    <source>
        <dbReference type="ARBA" id="ARBA00022729"/>
    </source>
</evidence>
<evidence type="ECO:0000259" key="18">
    <source>
        <dbReference type="PROSITE" id="PS50011"/>
    </source>
</evidence>
<reference evidence="20" key="2">
    <citation type="submission" date="2025-08" db="UniProtKB">
        <authorList>
            <consortium name="RefSeq"/>
        </authorList>
    </citation>
    <scope>IDENTIFICATION</scope>
    <source>
        <tissue evidence="20">Leaf</tissue>
    </source>
</reference>
<evidence type="ECO:0000313" key="20">
    <source>
        <dbReference type="RefSeq" id="XP_056692502.1"/>
    </source>
</evidence>
<evidence type="ECO:0000256" key="11">
    <source>
        <dbReference type="ARBA" id="ARBA00023136"/>
    </source>
</evidence>
<feature type="signal peptide" evidence="17">
    <location>
        <begin position="1"/>
        <end position="26"/>
    </location>
</feature>
<dbReference type="InterPro" id="IPR032872">
    <property type="entry name" value="WAK_assoc_C"/>
</dbReference>
<evidence type="ECO:0000256" key="10">
    <source>
        <dbReference type="ARBA" id="ARBA00022989"/>
    </source>
</evidence>
<feature type="transmembrane region" description="Helical" evidence="16">
    <location>
        <begin position="255"/>
        <end position="277"/>
    </location>
</feature>
<evidence type="ECO:0000256" key="15">
    <source>
        <dbReference type="PROSITE-ProRule" id="PRU10141"/>
    </source>
</evidence>
<dbReference type="PROSITE" id="PS00108">
    <property type="entry name" value="PROTEIN_KINASE_ST"/>
    <property type="match status" value="1"/>
</dbReference>
<gene>
    <name evidence="20" type="primary">LOC110805781</name>
</gene>
<dbReference type="PANTHER" id="PTHR27009">
    <property type="entry name" value="RUST RESISTANCE KINASE LR10-RELATED"/>
    <property type="match status" value="1"/>
</dbReference>
<accession>A0ABM3RA56</accession>
<dbReference type="InterPro" id="IPR025287">
    <property type="entry name" value="WAK_GUB"/>
</dbReference>
<evidence type="ECO:0000256" key="14">
    <source>
        <dbReference type="ARBA" id="ARBA00048679"/>
    </source>
</evidence>
<dbReference type="Pfam" id="PF00069">
    <property type="entry name" value="Pkinase"/>
    <property type="match status" value="1"/>
</dbReference>
<keyword evidence="12" id="KW-0325">Glycoprotein</keyword>
<keyword evidence="4" id="KW-0808">Transferase</keyword>
<dbReference type="InterPro" id="IPR000719">
    <property type="entry name" value="Prot_kinase_dom"/>
</dbReference>
<name>A0ABM3RA56_SPIOL</name>
<dbReference type="PROSITE" id="PS50011">
    <property type="entry name" value="PROTEIN_KINASE_DOM"/>
    <property type="match status" value="1"/>
</dbReference>
<keyword evidence="19" id="KW-1185">Reference proteome</keyword>
<proteinExistence type="predicted"/>
<comment type="catalytic activity">
    <reaction evidence="14">
        <text>L-seryl-[protein] + ATP = O-phospho-L-seryl-[protein] + ADP + H(+)</text>
        <dbReference type="Rhea" id="RHEA:17989"/>
        <dbReference type="Rhea" id="RHEA-COMP:9863"/>
        <dbReference type="Rhea" id="RHEA-COMP:11604"/>
        <dbReference type="ChEBI" id="CHEBI:15378"/>
        <dbReference type="ChEBI" id="CHEBI:29999"/>
        <dbReference type="ChEBI" id="CHEBI:30616"/>
        <dbReference type="ChEBI" id="CHEBI:83421"/>
        <dbReference type="ChEBI" id="CHEBI:456216"/>
        <dbReference type="EC" id="2.7.11.1"/>
    </reaction>
</comment>
<dbReference type="Gene3D" id="1.10.510.10">
    <property type="entry name" value="Transferase(Phosphotransferase) domain 1"/>
    <property type="match status" value="1"/>
</dbReference>
<keyword evidence="5 16" id="KW-0812">Transmembrane</keyword>
<dbReference type="SMART" id="SM00220">
    <property type="entry name" value="S_TKc"/>
    <property type="match status" value="1"/>
</dbReference>
<feature type="binding site" evidence="15">
    <location>
        <position position="355"/>
    </location>
    <ligand>
        <name>ATP</name>
        <dbReference type="ChEBI" id="CHEBI:30616"/>
    </ligand>
</feature>
<evidence type="ECO:0000256" key="8">
    <source>
        <dbReference type="ARBA" id="ARBA00022777"/>
    </source>
</evidence>
<keyword evidence="11 16" id="KW-0472">Membrane</keyword>
<keyword evidence="8" id="KW-0418">Kinase</keyword>
<dbReference type="InterPro" id="IPR017441">
    <property type="entry name" value="Protein_kinase_ATP_BS"/>
</dbReference>
<dbReference type="RefSeq" id="XP_056692502.1">
    <property type="nucleotide sequence ID" value="XM_056836524.1"/>
</dbReference>
<keyword evidence="3" id="KW-0723">Serine/threonine-protein kinase</keyword>
<evidence type="ECO:0000256" key="13">
    <source>
        <dbReference type="ARBA" id="ARBA00047899"/>
    </source>
</evidence>
<evidence type="ECO:0000256" key="5">
    <source>
        <dbReference type="ARBA" id="ARBA00022692"/>
    </source>
</evidence>
<evidence type="ECO:0000256" key="16">
    <source>
        <dbReference type="SAM" id="Phobius"/>
    </source>
</evidence>
<dbReference type="Proteomes" id="UP000813463">
    <property type="component" value="Chromosome 2"/>
</dbReference>
<keyword evidence="10 16" id="KW-1133">Transmembrane helix</keyword>
<reference evidence="19" key="1">
    <citation type="journal article" date="2021" name="Nat. Commun.">
        <title>Genomic analyses provide insights into spinach domestication and the genetic basis of agronomic traits.</title>
        <authorList>
            <person name="Cai X."/>
            <person name="Sun X."/>
            <person name="Xu C."/>
            <person name="Sun H."/>
            <person name="Wang X."/>
            <person name="Ge C."/>
            <person name="Zhang Z."/>
            <person name="Wang Q."/>
            <person name="Fei Z."/>
            <person name="Jiao C."/>
            <person name="Wang Q."/>
        </authorList>
    </citation>
    <scope>NUCLEOTIDE SEQUENCE [LARGE SCALE GENOMIC DNA]</scope>
    <source>
        <strain evidence="19">cv. Varoflay</strain>
    </source>
</reference>
<evidence type="ECO:0000256" key="1">
    <source>
        <dbReference type="ARBA" id="ARBA00004479"/>
    </source>
</evidence>
<feature type="chain" id="PRO_5046058000" description="non-specific serine/threonine protein kinase" evidence="17">
    <location>
        <begin position="27"/>
        <end position="643"/>
    </location>
</feature>
<dbReference type="SUPFAM" id="SSF56112">
    <property type="entry name" value="Protein kinase-like (PK-like)"/>
    <property type="match status" value="1"/>
</dbReference>
<dbReference type="InterPro" id="IPR011009">
    <property type="entry name" value="Kinase-like_dom_sf"/>
</dbReference>
<dbReference type="EC" id="2.7.11.1" evidence="2"/>
<keyword evidence="9 15" id="KW-0067">ATP-binding</keyword>
<feature type="domain" description="Protein kinase" evidence="18">
    <location>
        <begin position="325"/>
        <end position="614"/>
    </location>
</feature>
<dbReference type="InterPro" id="IPR045874">
    <property type="entry name" value="LRK10/LRL21-25-like"/>
</dbReference>
<organism evidence="19 20">
    <name type="scientific">Spinacia oleracea</name>
    <name type="common">Spinach</name>
    <dbReference type="NCBI Taxonomy" id="3562"/>
    <lineage>
        <taxon>Eukaryota</taxon>
        <taxon>Viridiplantae</taxon>
        <taxon>Streptophyta</taxon>
        <taxon>Embryophyta</taxon>
        <taxon>Tracheophyta</taxon>
        <taxon>Spermatophyta</taxon>
        <taxon>Magnoliopsida</taxon>
        <taxon>eudicotyledons</taxon>
        <taxon>Gunneridae</taxon>
        <taxon>Pentapetalae</taxon>
        <taxon>Caryophyllales</taxon>
        <taxon>Chenopodiaceae</taxon>
        <taxon>Chenopodioideae</taxon>
        <taxon>Anserineae</taxon>
        <taxon>Spinacia</taxon>
    </lineage>
</organism>
<keyword evidence="7 15" id="KW-0547">Nucleotide-binding</keyword>
<dbReference type="PROSITE" id="PS00107">
    <property type="entry name" value="PROTEIN_KINASE_ATP"/>
    <property type="match status" value="1"/>
</dbReference>
<evidence type="ECO:0000256" key="2">
    <source>
        <dbReference type="ARBA" id="ARBA00012513"/>
    </source>
</evidence>
<dbReference type="Pfam" id="PF13947">
    <property type="entry name" value="GUB_WAK_bind"/>
    <property type="match status" value="1"/>
</dbReference>
<dbReference type="GeneID" id="110805781"/>
<evidence type="ECO:0000256" key="7">
    <source>
        <dbReference type="ARBA" id="ARBA00022741"/>
    </source>
</evidence>
<dbReference type="InterPro" id="IPR008271">
    <property type="entry name" value="Ser/Thr_kinase_AS"/>
</dbReference>